<keyword evidence="1" id="KW-1133">Transmembrane helix</keyword>
<protein>
    <submittedName>
        <fullName evidence="2">Uncharacterized protein</fullName>
    </submittedName>
</protein>
<comment type="caution">
    <text evidence="2">The sequence shown here is derived from an EMBL/GenBank/DDBJ whole genome shotgun (WGS) entry which is preliminary data.</text>
</comment>
<organism evidence="2 3">
    <name type="scientific">Faucicola atlantae</name>
    <dbReference type="NCBI Taxonomy" id="34059"/>
    <lineage>
        <taxon>Bacteria</taxon>
        <taxon>Pseudomonadati</taxon>
        <taxon>Pseudomonadota</taxon>
        <taxon>Gammaproteobacteria</taxon>
        <taxon>Moraxellales</taxon>
        <taxon>Moraxellaceae</taxon>
        <taxon>Faucicola</taxon>
    </lineage>
</organism>
<gene>
    <name evidence="2" type="ORF">A9308_08930</name>
</gene>
<dbReference type="RefSeq" id="WP_156629257.1">
    <property type="nucleotide sequence ID" value="NZ_LZMZ01000032.1"/>
</dbReference>
<feature type="transmembrane region" description="Helical" evidence="1">
    <location>
        <begin position="38"/>
        <end position="61"/>
    </location>
</feature>
<reference evidence="2 3" key="1">
    <citation type="submission" date="2016-06" db="EMBL/GenBank/DDBJ databases">
        <title>Draft genome of Moraxella atlantae CCUG 66109.</title>
        <authorList>
            <person name="Salva-Serra F."/>
            <person name="Engstrom-Jakobsson H."/>
            <person name="Thorell K."/>
            <person name="Gonzales-Siles L."/>
            <person name="Karlsson R."/>
            <person name="Boulund F."/>
            <person name="Engstrand L."/>
            <person name="Kristiansson E."/>
            <person name="Moore E."/>
        </authorList>
    </citation>
    <scope>NUCLEOTIDE SEQUENCE [LARGE SCALE GENOMIC DNA]</scope>
    <source>
        <strain evidence="2 3">CCUG 66109</strain>
    </source>
</reference>
<name>A0A1B8QAD6_9GAMM</name>
<evidence type="ECO:0000313" key="3">
    <source>
        <dbReference type="Proteomes" id="UP000092508"/>
    </source>
</evidence>
<dbReference type="STRING" id="34059.A9308_08930"/>
<evidence type="ECO:0000313" key="2">
    <source>
        <dbReference type="EMBL" id="OBX76249.1"/>
    </source>
</evidence>
<sequence>MNAFLGMFYFGLVIMLGFIVQNDETISAMLNQQLLFGQPMASVVGTGLMVVGMVFYIYFLLKKPNGG</sequence>
<keyword evidence="1" id="KW-0472">Membrane</keyword>
<keyword evidence="1" id="KW-0812">Transmembrane</keyword>
<proteinExistence type="predicted"/>
<dbReference type="EMBL" id="LZMZ01000032">
    <property type="protein sequence ID" value="OBX76249.1"/>
    <property type="molecule type" value="Genomic_DNA"/>
</dbReference>
<dbReference type="AlphaFoldDB" id="A0A1B8QAD6"/>
<evidence type="ECO:0000256" key="1">
    <source>
        <dbReference type="SAM" id="Phobius"/>
    </source>
</evidence>
<dbReference type="Proteomes" id="UP000092508">
    <property type="component" value="Unassembled WGS sequence"/>
</dbReference>
<accession>A0A1B8QAD6</accession>